<keyword evidence="9" id="KW-1185">Reference proteome</keyword>
<evidence type="ECO:0000313" key="9">
    <source>
        <dbReference type="Proteomes" id="UP000010304"/>
    </source>
</evidence>
<dbReference type="GO" id="GO:0005886">
    <property type="term" value="C:plasma membrane"/>
    <property type="evidence" value="ECO:0007669"/>
    <property type="project" value="TreeGrafter"/>
</dbReference>
<dbReference type="EMBL" id="AEVF01000013">
    <property type="protein sequence ID" value="EFX39841.1"/>
    <property type="molecule type" value="Genomic_DNA"/>
</dbReference>
<feature type="coiled-coil region" evidence="6">
    <location>
        <begin position="64"/>
        <end position="111"/>
    </location>
</feature>
<keyword evidence="3 5" id="KW-0133">Cell shape</keyword>
<dbReference type="InterPro" id="IPR042177">
    <property type="entry name" value="Cell/Rod_1"/>
</dbReference>
<evidence type="ECO:0000256" key="1">
    <source>
        <dbReference type="ARBA" id="ARBA00009369"/>
    </source>
</evidence>
<dbReference type="AlphaFoldDB" id="E8KCU3"/>
<dbReference type="eggNOG" id="COG1792">
    <property type="taxonomic scope" value="Bacteria"/>
</dbReference>
<dbReference type="HOGENOM" id="CLU_042663_1_1_9"/>
<dbReference type="Gene3D" id="2.40.10.340">
    <property type="entry name" value="Rod shape-determining protein MreC, domain 1"/>
    <property type="match status" value="1"/>
</dbReference>
<evidence type="ECO:0000256" key="6">
    <source>
        <dbReference type="SAM" id="Coils"/>
    </source>
</evidence>
<dbReference type="InterPro" id="IPR042175">
    <property type="entry name" value="Cell/Rod_MreC_2"/>
</dbReference>
<comment type="caution">
    <text evidence="8">The sequence shown here is derived from an EMBL/GenBank/DDBJ whole genome shotgun (WGS) entry which is preliminary data.</text>
</comment>
<dbReference type="GO" id="GO:0008360">
    <property type="term" value="P:regulation of cell shape"/>
    <property type="evidence" value="ECO:0007669"/>
    <property type="project" value="UniProtKB-KW"/>
</dbReference>
<evidence type="ECO:0000256" key="2">
    <source>
        <dbReference type="ARBA" id="ARBA00013855"/>
    </source>
</evidence>
<dbReference type="Proteomes" id="UP000010304">
    <property type="component" value="Unassembled WGS sequence"/>
</dbReference>
<gene>
    <name evidence="8" type="primary">mreC</name>
    <name evidence="8" type="ORF">HMPREF9180_1298</name>
</gene>
<accession>E8KCU3</accession>
<name>E8KCU3_9STRE</name>
<evidence type="ECO:0000259" key="7">
    <source>
        <dbReference type="Pfam" id="PF04085"/>
    </source>
</evidence>
<dbReference type="InterPro" id="IPR055342">
    <property type="entry name" value="MreC_beta-barrel_core"/>
</dbReference>
<dbReference type="OrthoDB" id="9792313at2"/>
<dbReference type="RefSeq" id="WP_006146070.1">
    <property type="nucleotide sequence ID" value="NZ_GL732463.1"/>
</dbReference>
<organism evidence="8 9">
    <name type="scientific">Streptococcus peroris ATCC 700780</name>
    <dbReference type="NCBI Taxonomy" id="888746"/>
    <lineage>
        <taxon>Bacteria</taxon>
        <taxon>Bacillati</taxon>
        <taxon>Bacillota</taxon>
        <taxon>Bacilli</taxon>
        <taxon>Lactobacillales</taxon>
        <taxon>Streptococcaceae</taxon>
        <taxon>Streptococcus</taxon>
    </lineage>
</organism>
<evidence type="ECO:0000313" key="8">
    <source>
        <dbReference type="EMBL" id="EFX39841.1"/>
    </source>
</evidence>
<dbReference type="PANTHER" id="PTHR34138:SF1">
    <property type="entry name" value="CELL SHAPE-DETERMINING PROTEIN MREC"/>
    <property type="match status" value="1"/>
</dbReference>
<evidence type="ECO:0000256" key="4">
    <source>
        <dbReference type="ARBA" id="ARBA00032089"/>
    </source>
</evidence>
<dbReference type="STRING" id="888746.HMPREF9180_1298"/>
<keyword evidence="6" id="KW-0175">Coiled coil</keyword>
<dbReference type="PIRSF" id="PIRSF038471">
    <property type="entry name" value="MreC"/>
    <property type="match status" value="1"/>
</dbReference>
<dbReference type="NCBIfam" id="TIGR00219">
    <property type="entry name" value="mreC"/>
    <property type="match status" value="1"/>
</dbReference>
<comment type="function">
    <text evidence="5">Involved in formation and maintenance of cell shape.</text>
</comment>
<proteinExistence type="inferred from homology"/>
<dbReference type="Pfam" id="PF04085">
    <property type="entry name" value="MreC"/>
    <property type="match status" value="1"/>
</dbReference>
<protein>
    <recommendedName>
        <fullName evidence="2 5">Cell shape-determining protein MreC</fullName>
    </recommendedName>
    <alternativeName>
        <fullName evidence="4 5">Cell shape protein MreC</fullName>
    </alternativeName>
</protein>
<feature type="domain" description="Rod shape-determining protein MreC beta-barrel core" evidence="7">
    <location>
        <begin position="118"/>
        <end position="268"/>
    </location>
</feature>
<comment type="similarity">
    <text evidence="1 5">Belongs to the MreC family.</text>
</comment>
<dbReference type="InterPro" id="IPR007221">
    <property type="entry name" value="MreC"/>
</dbReference>
<evidence type="ECO:0000256" key="3">
    <source>
        <dbReference type="ARBA" id="ARBA00022960"/>
    </source>
</evidence>
<reference evidence="8 9" key="1">
    <citation type="submission" date="2010-12" db="EMBL/GenBank/DDBJ databases">
        <authorList>
            <person name="Muzny D."/>
            <person name="Qin X."/>
            <person name="Deng J."/>
            <person name="Jiang H."/>
            <person name="Liu Y."/>
            <person name="Qu J."/>
            <person name="Song X.-Z."/>
            <person name="Zhang L."/>
            <person name="Thornton R."/>
            <person name="Coyle M."/>
            <person name="Francisco L."/>
            <person name="Jackson L."/>
            <person name="Javaid M."/>
            <person name="Korchina V."/>
            <person name="Kovar C."/>
            <person name="Mata R."/>
            <person name="Mathew T."/>
            <person name="Ngo R."/>
            <person name="Nguyen L."/>
            <person name="Nguyen N."/>
            <person name="Okwuonu G."/>
            <person name="Ongeri F."/>
            <person name="Pham C."/>
            <person name="Simmons D."/>
            <person name="Wilczek-Boney K."/>
            <person name="Hale W."/>
            <person name="Jakkamsetti A."/>
            <person name="Pham P."/>
            <person name="Ruth R."/>
            <person name="San Lucas F."/>
            <person name="Warren J."/>
            <person name="Zhang J."/>
            <person name="Zhao Z."/>
            <person name="Zhou C."/>
            <person name="Zhu D."/>
            <person name="Lee S."/>
            <person name="Bess C."/>
            <person name="Blankenburg K."/>
            <person name="Forbes L."/>
            <person name="Fu Q."/>
            <person name="Gubbala S."/>
            <person name="Hirani K."/>
            <person name="Jayaseelan J.C."/>
            <person name="Lara F."/>
            <person name="Munidasa M."/>
            <person name="Palculict T."/>
            <person name="Patil S."/>
            <person name="Pu L.-L."/>
            <person name="Saada N."/>
            <person name="Tang L."/>
            <person name="Weissenberger G."/>
            <person name="Zhu Y."/>
            <person name="Hemphill L."/>
            <person name="Shang Y."/>
            <person name="Youmans B."/>
            <person name="Ayvaz T."/>
            <person name="Ross M."/>
            <person name="Santibanez J."/>
            <person name="Aqrawi P."/>
            <person name="Gross S."/>
            <person name="Joshi V."/>
            <person name="Fowler G."/>
            <person name="Nazareth L."/>
            <person name="Reid J."/>
            <person name="Worley K."/>
            <person name="Petrosino J."/>
            <person name="Highlander S."/>
            <person name="Gibbs R."/>
        </authorList>
    </citation>
    <scope>NUCLEOTIDE SEQUENCE [LARGE SCALE GENOMIC DNA]</scope>
    <source>
        <strain evidence="8 9">ATCC 700780</strain>
    </source>
</reference>
<sequence length="273" mass="30068">MNRFKKSKYIIVLFVVALIVSAFLVTTRSSAVVTKAGDGISLIDRIVQKPFQWLESIKSDLGSLTRAYNENETLKKEFYQMEKEKNEADRLKDENEQLRQLLDMKSKLTVTKLIAADVIMRSPATWRQELTVNVGSQQEATTNMLVVAGGGLVGSVERVENNSTVVNLLTNAENTEKISVKIQHGSTSIYGIIVGYDKEKELLKVSQLNSNGDVSQGDKVVTGGLGNFNATDIPVGEVVSVTHSNDYLAREVMVKLHTNPINLKVVELVGNPS</sequence>
<evidence type="ECO:0000256" key="5">
    <source>
        <dbReference type="PIRNR" id="PIRNR038471"/>
    </source>
</evidence>
<dbReference type="PANTHER" id="PTHR34138">
    <property type="entry name" value="CELL SHAPE-DETERMINING PROTEIN MREC"/>
    <property type="match status" value="1"/>
</dbReference>
<dbReference type="Gene3D" id="2.40.10.350">
    <property type="entry name" value="Rod shape-determining protein MreC, domain 2"/>
    <property type="match status" value="1"/>
</dbReference>